<evidence type="ECO:0000313" key="3">
    <source>
        <dbReference type="EMBL" id="AWA31183.1"/>
    </source>
</evidence>
<dbReference type="AlphaFoldDB" id="A0A2S0RHG6"/>
<reference evidence="3 4" key="1">
    <citation type="submission" date="2018-04" db="EMBL/GenBank/DDBJ databases">
        <title>Genome sequencing of Flavobacterium sp. HYN0048.</title>
        <authorList>
            <person name="Yi H."/>
            <person name="Baek C."/>
        </authorList>
    </citation>
    <scope>NUCLEOTIDE SEQUENCE [LARGE SCALE GENOMIC DNA]</scope>
    <source>
        <strain evidence="3 4">HYN0048</strain>
    </source>
</reference>
<dbReference type="Proteomes" id="UP000244193">
    <property type="component" value="Chromosome"/>
</dbReference>
<dbReference type="InterPro" id="IPR036286">
    <property type="entry name" value="LexA/Signal_pep-like_sf"/>
</dbReference>
<evidence type="ECO:0000313" key="4">
    <source>
        <dbReference type="Proteomes" id="UP000244193"/>
    </source>
</evidence>
<dbReference type="GO" id="GO:0003677">
    <property type="term" value="F:DNA binding"/>
    <property type="evidence" value="ECO:0007669"/>
    <property type="project" value="InterPro"/>
</dbReference>
<dbReference type="Gene3D" id="2.10.109.10">
    <property type="entry name" value="Umud Fragment, subunit A"/>
    <property type="match status" value="1"/>
</dbReference>
<evidence type="ECO:0000259" key="1">
    <source>
        <dbReference type="Pfam" id="PF00717"/>
    </source>
</evidence>
<dbReference type="Pfam" id="PF00717">
    <property type="entry name" value="Peptidase_S24"/>
    <property type="match status" value="1"/>
</dbReference>
<name>A0A2S0RHG6_9FLAO</name>
<dbReference type="InterPro" id="IPR010744">
    <property type="entry name" value="Phage_CI_N"/>
</dbReference>
<dbReference type="Pfam" id="PF07022">
    <property type="entry name" value="Phage_CI_repr"/>
    <property type="match status" value="1"/>
</dbReference>
<dbReference type="RefSeq" id="WP_108372932.1">
    <property type="nucleotide sequence ID" value="NZ_CP028811.1"/>
</dbReference>
<dbReference type="InterPro" id="IPR010982">
    <property type="entry name" value="Lambda_DNA-bd_dom_sf"/>
</dbReference>
<sequence>MQEENIIDAGLVIQKLKKALKIKRDIQLSQILDIRPNTISTWKKRNTLDYPAVIAVCKTYDLDLNDILLEKRVRKSSDLDNPGETKLVSREMQFQYCMGADDLVDKLPKYNFPFIKGDNTRAFQVLSNNMFPMIEENSFVICEETSLHEIPDNSLAVIISRTKGLFINRIQRIAEKRDMYLLTSENTFFNEVNMKAEDINEIWIIKAALSYNMNVENKFKFINDSIKVIDRALLDFKSS</sequence>
<gene>
    <name evidence="3" type="ORF">HYN48_14365</name>
</gene>
<dbReference type="EMBL" id="CP028811">
    <property type="protein sequence ID" value="AWA31183.1"/>
    <property type="molecule type" value="Genomic_DNA"/>
</dbReference>
<dbReference type="SUPFAM" id="SSF51306">
    <property type="entry name" value="LexA/Signal peptidase"/>
    <property type="match status" value="1"/>
</dbReference>
<feature type="domain" description="Bacteriophage CI repressor N-terminal" evidence="2">
    <location>
        <begin position="12"/>
        <end position="69"/>
    </location>
</feature>
<proteinExistence type="predicted"/>
<protein>
    <submittedName>
        <fullName evidence="3">Uncharacterized protein</fullName>
    </submittedName>
</protein>
<evidence type="ECO:0000259" key="2">
    <source>
        <dbReference type="Pfam" id="PF07022"/>
    </source>
</evidence>
<dbReference type="Gene3D" id="1.10.260.40">
    <property type="entry name" value="lambda repressor-like DNA-binding domains"/>
    <property type="match status" value="1"/>
</dbReference>
<dbReference type="OrthoDB" id="1425504at2"/>
<organism evidence="3 4">
    <name type="scientific">Flavobacterium magnum</name>
    <dbReference type="NCBI Taxonomy" id="2162713"/>
    <lineage>
        <taxon>Bacteria</taxon>
        <taxon>Pseudomonadati</taxon>
        <taxon>Bacteroidota</taxon>
        <taxon>Flavobacteriia</taxon>
        <taxon>Flavobacteriales</taxon>
        <taxon>Flavobacteriaceae</taxon>
        <taxon>Flavobacterium</taxon>
    </lineage>
</organism>
<accession>A0A2S0RHG6</accession>
<dbReference type="GO" id="GO:0045892">
    <property type="term" value="P:negative regulation of DNA-templated transcription"/>
    <property type="evidence" value="ECO:0007669"/>
    <property type="project" value="InterPro"/>
</dbReference>
<dbReference type="KEGG" id="fmg:HYN48_14365"/>
<keyword evidence="4" id="KW-1185">Reference proteome</keyword>
<dbReference type="InterPro" id="IPR015927">
    <property type="entry name" value="Peptidase_S24_S26A/B/C"/>
</dbReference>
<feature type="domain" description="Peptidase S24/S26A/S26B/S26C" evidence="1">
    <location>
        <begin position="115"/>
        <end position="198"/>
    </location>
</feature>